<dbReference type="InterPro" id="IPR009057">
    <property type="entry name" value="Homeodomain-like_sf"/>
</dbReference>
<dbReference type="PROSITE" id="PS50045">
    <property type="entry name" value="SIGMA54_INTERACT_4"/>
    <property type="match status" value="1"/>
</dbReference>
<evidence type="ECO:0000313" key="11">
    <source>
        <dbReference type="EMBL" id="BDG58987.1"/>
    </source>
</evidence>
<dbReference type="CDD" id="cd00009">
    <property type="entry name" value="AAA"/>
    <property type="match status" value="1"/>
</dbReference>
<dbReference type="SMART" id="SM00382">
    <property type="entry name" value="AAA"/>
    <property type="match status" value="1"/>
</dbReference>
<keyword evidence="6" id="KW-0804">Transcription</keyword>
<dbReference type="SUPFAM" id="SSF46689">
    <property type="entry name" value="Homeodomain-like"/>
    <property type="match status" value="1"/>
</dbReference>
<sequence>MALAHPHAGRTGSKFLLALERAGIGVVILRGERIVTTGGALRTILGRRVDQWPGLPIETALPDAALLAALRSAGGVGPTLVSVGSRMALVAGAGDQNSAVLLFQLAQMPGAQRFHVADPWVFEELEAVLRTVCDGVLVTDGQGTILRYTPSWGQAPTPEELLMMGKSVAELEARRIFYPSATRQVLATGTSQRVLQDTAPGRRLEVVGIPVRDGSNRIVRVVSLIRDITAEEQLRRRLAEIESLAERYRQELARLRSAQAGDGELVFRSERMRQVLAVVDRVAATDSTVLILGETGVGKQLVARRLHQGSSRRDGPFVVVNCSAVPESLLESELFGYEGGAFTGAGRHGKVGLLELAHKGTLLLDEVGELPLHLQAKLLHALQDRRFFRVGGTREVRVDVRIVAATNRDLEELVQEGAFRRDLYYRLNVVPVSIPPLRERPEDIPVLVEHFLRRHSDRYGRHVEFTPAAMEALVRYPWPGNVRELENLVERLFVTVTDPVIDVVHLPDQVRVPARPRRGNVEVHRIVPLREAVEELETKLIAEAMARYGSTRRAARVLGVDQSTLVRRLQKLHHRHDRPQPM</sequence>
<dbReference type="Pfam" id="PF00158">
    <property type="entry name" value="Sigma54_activat"/>
    <property type="match status" value="1"/>
</dbReference>
<keyword evidence="4" id="KW-0805">Transcription regulation</keyword>
<dbReference type="PROSITE" id="PS00676">
    <property type="entry name" value="SIGMA54_INTERACT_2"/>
    <property type="match status" value="1"/>
</dbReference>
<keyword evidence="2" id="KW-0058">Aromatic hydrocarbons catabolism</keyword>
<dbReference type="InterPro" id="IPR025662">
    <property type="entry name" value="Sigma_54_int_dom_ATP-bd_1"/>
</dbReference>
<dbReference type="InterPro" id="IPR030828">
    <property type="entry name" value="HTH_TyrR"/>
</dbReference>
<protein>
    <recommendedName>
        <fullName evidence="7">HTH-type transcriptional regulatory protein TyrR</fullName>
    </recommendedName>
</protein>
<dbReference type="Pfam" id="PF08448">
    <property type="entry name" value="PAS_4"/>
    <property type="match status" value="1"/>
</dbReference>
<keyword evidence="5" id="KW-0238">DNA-binding</keyword>
<dbReference type="Gene3D" id="3.40.50.300">
    <property type="entry name" value="P-loop containing nucleotide triphosphate hydrolases"/>
    <property type="match status" value="1"/>
</dbReference>
<dbReference type="FunFam" id="3.40.50.300:FF:000006">
    <property type="entry name" value="DNA-binding transcriptional regulator NtrC"/>
    <property type="match status" value="1"/>
</dbReference>
<dbReference type="Gene3D" id="3.30.450.20">
    <property type="entry name" value="PAS domain"/>
    <property type="match status" value="1"/>
</dbReference>
<feature type="domain" description="Sigma-54 factor interaction" evidence="9">
    <location>
        <begin position="265"/>
        <end position="494"/>
    </location>
</feature>
<dbReference type="Pfam" id="PF25601">
    <property type="entry name" value="AAA_lid_14"/>
    <property type="match status" value="1"/>
</dbReference>
<keyword evidence="8" id="KW-0175">Coiled coil</keyword>
<dbReference type="Gene3D" id="1.10.8.60">
    <property type="match status" value="1"/>
</dbReference>
<dbReference type="PROSITE" id="PS50113">
    <property type="entry name" value="PAC"/>
    <property type="match status" value="1"/>
</dbReference>
<dbReference type="InterPro" id="IPR035965">
    <property type="entry name" value="PAS-like_dom_sf"/>
</dbReference>
<dbReference type="Proteomes" id="UP001163687">
    <property type="component" value="Chromosome"/>
</dbReference>
<evidence type="ECO:0000259" key="10">
    <source>
        <dbReference type="PROSITE" id="PS50113"/>
    </source>
</evidence>
<evidence type="ECO:0000256" key="8">
    <source>
        <dbReference type="SAM" id="Coils"/>
    </source>
</evidence>
<dbReference type="GO" id="GO:0005524">
    <property type="term" value="F:ATP binding"/>
    <property type="evidence" value="ECO:0007669"/>
    <property type="project" value="UniProtKB-KW"/>
</dbReference>
<evidence type="ECO:0000256" key="6">
    <source>
        <dbReference type="ARBA" id="ARBA00023163"/>
    </source>
</evidence>
<dbReference type="PROSITE" id="PS00675">
    <property type="entry name" value="SIGMA54_INTERACT_1"/>
    <property type="match status" value="1"/>
</dbReference>
<dbReference type="AlphaFoldDB" id="A0AA35CHI9"/>
<organism evidence="11 12">
    <name type="scientific">Caldinitratiruptor microaerophilus</name>
    <dbReference type="NCBI Taxonomy" id="671077"/>
    <lineage>
        <taxon>Bacteria</taxon>
        <taxon>Bacillati</taxon>
        <taxon>Bacillota</taxon>
        <taxon>Clostridia</taxon>
        <taxon>Eubacteriales</taxon>
        <taxon>Symbiobacteriaceae</taxon>
        <taxon>Caldinitratiruptor</taxon>
    </lineage>
</organism>
<evidence type="ECO:0000256" key="5">
    <source>
        <dbReference type="ARBA" id="ARBA00023125"/>
    </source>
</evidence>
<dbReference type="Gene3D" id="1.10.10.60">
    <property type="entry name" value="Homeodomain-like"/>
    <property type="match status" value="1"/>
</dbReference>
<dbReference type="PANTHER" id="PTHR32071">
    <property type="entry name" value="TRANSCRIPTIONAL REGULATORY PROTEIN"/>
    <property type="match status" value="1"/>
</dbReference>
<dbReference type="InterPro" id="IPR000700">
    <property type="entry name" value="PAS-assoc_C"/>
</dbReference>
<dbReference type="PROSITE" id="PS00688">
    <property type="entry name" value="SIGMA54_INTERACT_3"/>
    <property type="match status" value="1"/>
</dbReference>
<accession>A0AA35CHI9</accession>
<dbReference type="SUPFAM" id="SSF55785">
    <property type="entry name" value="PYP-like sensor domain (PAS domain)"/>
    <property type="match status" value="1"/>
</dbReference>
<dbReference type="RefSeq" id="WP_264843110.1">
    <property type="nucleotide sequence ID" value="NZ_AP025628.1"/>
</dbReference>
<dbReference type="InterPro" id="IPR058031">
    <property type="entry name" value="AAA_lid_NorR"/>
</dbReference>
<name>A0AA35CHI9_9FIRM</name>
<evidence type="ECO:0000256" key="2">
    <source>
        <dbReference type="ARBA" id="ARBA00022797"/>
    </source>
</evidence>
<proteinExistence type="predicted"/>
<keyword evidence="12" id="KW-1185">Reference proteome</keyword>
<dbReference type="KEGG" id="cmic:caldi_00770"/>
<evidence type="ECO:0000256" key="7">
    <source>
        <dbReference type="ARBA" id="ARBA00029500"/>
    </source>
</evidence>
<keyword evidence="1" id="KW-0547">Nucleotide-binding</keyword>
<dbReference type="InterPro" id="IPR025944">
    <property type="entry name" value="Sigma_54_int_dom_CS"/>
</dbReference>
<gene>
    <name evidence="11" type="ORF">caldi_00770</name>
</gene>
<evidence type="ECO:0000256" key="4">
    <source>
        <dbReference type="ARBA" id="ARBA00023015"/>
    </source>
</evidence>
<dbReference type="Pfam" id="PF18024">
    <property type="entry name" value="HTH_50"/>
    <property type="match status" value="1"/>
</dbReference>
<keyword evidence="3" id="KW-0067">ATP-binding</keyword>
<dbReference type="EMBL" id="AP025628">
    <property type="protein sequence ID" value="BDG58987.1"/>
    <property type="molecule type" value="Genomic_DNA"/>
</dbReference>
<dbReference type="InterPro" id="IPR027417">
    <property type="entry name" value="P-loop_NTPase"/>
</dbReference>
<dbReference type="InterPro" id="IPR003593">
    <property type="entry name" value="AAA+_ATPase"/>
</dbReference>
<feature type="domain" description="PAC" evidence="10">
    <location>
        <begin position="188"/>
        <end position="240"/>
    </location>
</feature>
<feature type="coiled-coil region" evidence="8">
    <location>
        <begin position="231"/>
        <end position="258"/>
    </location>
</feature>
<dbReference type="PANTHER" id="PTHR32071:SF57">
    <property type="entry name" value="C4-DICARBOXYLATE TRANSPORT TRANSCRIPTIONAL REGULATORY PROTEIN DCTD"/>
    <property type="match status" value="1"/>
</dbReference>
<dbReference type="InterPro" id="IPR002078">
    <property type="entry name" value="Sigma_54_int"/>
</dbReference>
<dbReference type="SUPFAM" id="SSF52540">
    <property type="entry name" value="P-loop containing nucleoside triphosphate hydrolases"/>
    <property type="match status" value="1"/>
</dbReference>
<dbReference type="InterPro" id="IPR025943">
    <property type="entry name" value="Sigma_54_int_dom_ATP-bd_2"/>
</dbReference>
<reference evidence="11" key="1">
    <citation type="submission" date="2022-03" db="EMBL/GenBank/DDBJ databases">
        <title>Complete genome sequence of Caldinitratiruptor microaerophilus.</title>
        <authorList>
            <person name="Mukaiyama R."/>
            <person name="Nishiyama T."/>
            <person name="Ueda K."/>
        </authorList>
    </citation>
    <scope>NUCLEOTIDE SEQUENCE</scope>
    <source>
        <strain evidence="11">JCM 16183</strain>
    </source>
</reference>
<evidence type="ECO:0000259" key="9">
    <source>
        <dbReference type="PROSITE" id="PS50045"/>
    </source>
</evidence>
<evidence type="ECO:0000256" key="1">
    <source>
        <dbReference type="ARBA" id="ARBA00022741"/>
    </source>
</evidence>
<dbReference type="InterPro" id="IPR013656">
    <property type="entry name" value="PAS_4"/>
</dbReference>
<evidence type="ECO:0000313" key="12">
    <source>
        <dbReference type="Proteomes" id="UP001163687"/>
    </source>
</evidence>
<dbReference type="GO" id="GO:0003677">
    <property type="term" value="F:DNA binding"/>
    <property type="evidence" value="ECO:0007669"/>
    <property type="project" value="UniProtKB-KW"/>
</dbReference>
<evidence type="ECO:0000256" key="3">
    <source>
        <dbReference type="ARBA" id="ARBA00022840"/>
    </source>
</evidence>
<dbReference type="GO" id="GO:0006355">
    <property type="term" value="P:regulation of DNA-templated transcription"/>
    <property type="evidence" value="ECO:0007669"/>
    <property type="project" value="InterPro"/>
</dbReference>